<dbReference type="SMART" id="SM01019">
    <property type="entry name" value="B3"/>
    <property type="match status" value="1"/>
</dbReference>
<evidence type="ECO:0000313" key="9">
    <source>
        <dbReference type="EMBL" id="CAA3002159.1"/>
    </source>
</evidence>
<organism evidence="9 10">
    <name type="scientific">Olea europaea subsp. europaea</name>
    <dbReference type="NCBI Taxonomy" id="158383"/>
    <lineage>
        <taxon>Eukaryota</taxon>
        <taxon>Viridiplantae</taxon>
        <taxon>Streptophyta</taxon>
        <taxon>Embryophyta</taxon>
        <taxon>Tracheophyta</taxon>
        <taxon>Spermatophyta</taxon>
        <taxon>Magnoliopsida</taxon>
        <taxon>eudicotyledons</taxon>
        <taxon>Gunneridae</taxon>
        <taxon>Pentapetalae</taxon>
        <taxon>asterids</taxon>
        <taxon>lamiids</taxon>
        <taxon>Lamiales</taxon>
        <taxon>Oleaceae</taxon>
        <taxon>Oleeae</taxon>
        <taxon>Olea</taxon>
    </lineage>
</organism>
<dbReference type="PANTHER" id="PTHR31674">
    <property type="entry name" value="B3 DOMAIN-CONTAINING PROTEIN REM-LIKE 3-RELATED"/>
    <property type="match status" value="1"/>
</dbReference>
<sequence length="208" mass="23980">MEENSRVTKHFFKVMSRDFHSKLALPKAFCRNLNEVKLANITSAKGIWKINVSRSNSETVFFEEGWGDFVLQHHLAVGDIVVFEHIGEMRFNAFVFDFTACEKEFDNDLAERNEGSAGVCNNLEAIKTNAGSSCQHRDPYFVITMKHHNTPDYRQPYMVSFISYNLILLIICSVFRLRKNSLIFGILLLFLNFMNFSISRLNFGNLMA</sequence>
<dbReference type="Gene3D" id="2.40.330.10">
    <property type="entry name" value="DNA-binding pseudobarrel domain"/>
    <property type="match status" value="1"/>
</dbReference>
<feature type="transmembrane region" description="Helical" evidence="7">
    <location>
        <begin position="157"/>
        <end position="175"/>
    </location>
</feature>
<dbReference type="AlphaFoldDB" id="A0A8S0TF57"/>
<evidence type="ECO:0000256" key="2">
    <source>
        <dbReference type="ARBA" id="ARBA00022737"/>
    </source>
</evidence>
<evidence type="ECO:0000259" key="8">
    <source>
        <dbReference type="PROSITE" id="PS50863"/>
    </source>
</evidence>
<dbReference type="PANTHER" id="PTHR31674:SF62">
    <property type="entry name" value="B3 DOMAIN-CONTAINING PROTEIN REM14-RELATED"/>
    <property type="match status" value="1"/>
</dbReference>
<name>A0A8S0TF57_OLEEU</name>
<comment type="caution">
    <text evidence="9">The sequence shown here is derived from an EMBL/GenBank/DDBJ whole genome shotgun (WGS) entry which is preliminary data.</text>
</comment>
<dbReference type="InterPro" id="IPR015300">
    <property type="entry name" value="DNA-bd_pseudobarrel_sf"/>
</dbReference>
<dbReference type="Gramene" id="OE9A066590T3">
    <property type="protein sequence ID" value="OE9A066590C3"/>
    <property type="gene ID" value="OE9A066590"/>
</dbReference>
<feature type="transmembrane region" description="Helical" evidence="7">
    <location>
        <begin position="182"/>
        <end position="203"/>
    </location>
</feature>
<gene>
    <name evidence="9" type="ORF">OLEA9_A066590</name>
</gene>
<evidence type="ECO:0000256" key="3">
    <source>
        <dbReference type="ARBA" id="ARBA00023015"/>
    </source>
</evidence>
<evidence type="ECO:0000256" key="1">
    <source>
        <dbReference type="ARBA" id="ARBA00004123"/>
    </source>
</evidence>
<reference evidence="9 10" key="1">
    <citation type="submission" date="2019-12" db="EMBL/GenBank/DDBJ databases">
        <authorList>
            <person name="Alioto T."/>
            <person name="Alioto T."/>
            <person name="Gomez Garrido J."/>
        </authorList>
    </citation>
    <scope>NUCLEOTIDE SEQUENCE [LARGE SCALE GENOMIC DNA]</scope>
</reference>
<evidence type="ECO:0000256" key="7">
    <source>
        <dbReference type="SAM" id="Phobius"/>
    </source>
</evidence>
<keyword evidence="6" id="KW-0539">Nucleus</keyword>
<dbReference type="InterPro" id="IPR039218">
    <property type="entry name" value="REM_fam"/>
</dbReference>
<dbReference type="EMBL" id="CACTIH010005812">
    <property type="protein sequence ID" value="CAA3002159.1"/>
    <property type="molecule type" value="Genomic_DNA"/>
</dbReference>
<evidence type="ECO:0000256" key="6">
    <source>
        <dbReference type="ARBA" id="ARBA00023242"/>
    </source>
</evidence>
<protein>
    <submittedName>
        <fullName evidence="9">B3 domain-containing Os01g0723500-like</fullName>
    </submittedName>
</protein>
<dbReference type="CDD" id="cd10017">
    <property type="entry name" value="B3_DNA"/>
    <property type="match status" value="1"/>
</dbReference>
<evidence type="ECO:0000313" key="10">
    <source>
        <dbReference type="Proteomes" id="UP000594638"/>
    </source>
</evidence>
<evidence type="ECO:0000256" key="5">
    <source>
        <dbReference type="ARBA" id="ARBA00023163"/>
    </source>
</evidence>
<dbReference type="PROSITE" id="PS50863">
    <property type="entry name" value="B3"/>
    <property type="match status" value="1"/>
</dbReference>
<dbReference type="GO" id="GO:0005634">
    <property type="term" value="C:nucleus"/>
    <property type="evidence" value="ECO:0007669"/>
    <property type="project" value="UniProtKB-SubCell"/>
</dbReference>
<dbReference type="GO" id="GO:0003677">
    <property type="term" value="F:DNA binding"/>
    <property type="evidence" value="ECO:0007669"/>
    <property type="project" value="UniProtKB-KW"/>
</dbReference>
<keyword evidence="3" id="KW-0805">Transcription regulation</keyword>
<keyword evidence="4" id="KW-0238">DNA-binding</keyword>
<keyword evidence="5" id="KW-0804">Transcription</keyword>
<dbReference type="InterPro" id="IPR003340">
    <property type="entry name" value="B3_DNA-bd"/>
</dbReference>
<comment type="subcellular location">
    <subcellularLocation>
        <location evidence="1">Nucleus</location>
    </subcellularLocation>
</comment>
<keyword evidence="7" id="KW-0812">Transmembrane</keyword>
<keyword evidence="7" id="KW-0472">Membrane</keyword>
<keyword evidence="7" id="KW-1133">Transmembrane helix</keyword>
<keyword evidence="2" id="KW-0677">Repeat</keyword>
<dbReference type="Proteomes" id="UP000594638">
    <property type="component" value="Unassembled WGS sequence"/>
</dbReference>
<evidence type="ECO:0000256" key="4">
    <source>
        <dbReference type="ARBA" id="ARBA00023125"/>
    </source>
</evidence>
<proteinExistence type="predicted"/>
<keyword evidence="10" id="KW-1185">Reference proteome</keyword>
<dbReference type="SUPFAM" id="SSF101936">
    <property type="entry name" value="DNA-binding pseudobarrel domain"/>
    <property type="match status" value="1"/>
</dbReference>
<accession>A0A8S0TF57</accession>
<dbReference type="Pfam" id="PF02362">
    <property type="entry name" value="B3"/>
    <property type="match status" value="1"/>
</dbReference>
<feature type="domain" description="TF-B3" evidence="8">
    <location>
        <begin position="8"/>
        <end position="99"/>
    </location>
</feature>